<feature type="compositionally biased region" description="Low complexity" evidence="2">
    <location>
        <begin position="206"/>
        <end position="215"/>
    </location>
</feature>
<dbReference type="EMBL" id="CP084166">
    <property type="protein sequence ID" value="UJG39821.1"/>
    <property type="molecule type" value="Genomic_DNA"/>
</dbReference>
<keyword evidence="3" id="KW-0472">Membrane</keyword>
<feature type="region of interest" description="Disordered" evidence="2">
    <location>
        <begin position="153"/>
        <end position="245"/>
    </location>
</feature>
<accession>A0A9Y1FKE3</accession>
<organism evidence="4">
    <name type="scientific">Candidatus Heimdallarchaeum aukensis</name>
    <dbReference type="NCBI Taxonomy" id="2876573"/>
    <lineage>
        <taxon>Archaea</taxon>
        <taxon>Promethearchaeati</taxon>
        <taxon>Candidatus Heimdallarchaeota</taxon>
        <taxon>Candidatus Heimdallarchaeia (ex Rinke et al. 2021) (nom. nud.)</taxon>
        <taxon>Candidatus Heimdallarchaeales</taxon>
        <taxon>Candidatus Heimdallarchaeaceae</taxon>
        <taxon>Candidatus Heimdallarchaeum</taxon>
    </lineage>
</organism>
<evidence type="ECO:0000313" key="4">
    <source>
        <dbReference type="EMBL" id="UJG39821.1"/>
    </source>
</evidence>
<reference evidence="4" key="1">
    <citation type="journal article" date="2022" name="Nat. Microbiol.">
        <title>Unique mobile elements and scalable gene flow at the prokaryote-eukaryote boundary revealed by circularized Asgard archaea genomes.</title>
        <authorList>
            <person name="Wu F."/>
            <person name="Speth D.R."/>
            <person name="Philosof A."/>
            <person name="Cremiere A."/>
            <person name="Narayanan A."/>
            <person name="Barco R.A."/>
            <person name="Connon S.A."/>
            <person name="Amend J.P."/>
            <person name="Antoshechkin I.A."/>
            <person name="Orphan V.J."/>
        </authorList>
    </citation>
    <scope>NUCLEOTIDE SEQUENCE</scope>
    <source>
        <strain evidence="4">PM71</strain>
    </source>
</reference>
<dbReference type="AlphaFoldDB" id="A0A9Y1FKE3"/>
<protein>
    <submittedName>
        <fullName evidence="4">Uncharacterized protein</fullName>
    </submittedName>
</protein>
<dbReference type="Proteomes" id="UP001201020">
    <property type="component" value="Chromosome"/>
</dbReference>
<feature type="compositionally biased region" description="Pro residues" evidence="2">
    <location>
        <begin position="164"/>
        <end position="205"/>
    </location>
</feature>
<name>A0A9Y1FKE3_9ARCH</name>
<keyword evidence="3" id="KW-0812">Transmembrane</keyword>
<feature type="coiled-coil region" evidence="1">
    <location>
        <begin position="108"/>
        <end position="144"/>
    </location>
</feature>
<feature type="transmembrane region" description="Helical" evidence="3">
    <location>
        <begin position="21"/>
        <end position="39"/>
    </location>
</feature>
<evidence type="ECO:0000256" key="3">
    <source>
        <dbReference type="SAM" id="Phobius"/>
    </source>
</evidence>
<keyword evidence="3" id="KW-1133">Transmembrane helix</keyword>
<evidence type="ECO:0000256" key="2">
    <source>
        <dbReference type="SAM" id="MobiDB-lite"/>
    </source>
</evidence>
<gene>
    <name evidence="4" type="ORF">K9W45_08125</name>
</gene>
<sequence length="275" mass="30403">MSILDWIDKLPPLIDDNGLKLLIYLIIIFSIITAIIVHFSTRGEYYSSRGLTLKELDFDISRPISDIAPEERIEILKIEKEKFIAARKALTDSYKRKKLSDTIFERLSVRYASDLKKIEDEIERTEKEAEVSQLEEELKKMQGDYLAKIAGETKVETTPSTAPTTPPPSAPTAPTPTPTTPPKTVTPPTPTPVTPPKTVTPPTPTAPSTSASIPTPTKPPTPMTQTTPQAPVETSPTTDSDQGDLFAKSTSIAALRKEMLKELDRLKAFMSEQNK</sequence>
<evidence type="ECO:0000256" key="1">
    <source>
        <dbReference type="SAM" id="Coils"/>
    </source>
</evidence>
<keyword evidence="1" id="KW-0175">Coiled coil</keyword>
<proteinExistence type="predicted"/>